<accession>A0A6M8U9U1</accession>
<name>A0A6M8U9U1_9GAMM</name>
<proteinExistence type="predicted"/>
<gene>
    <name evidence="1" type="ORF">PMPD1_0649</name>
</gene>
<dbReference type="KEGG" id="pmak:PMPD1_0649"/>
<reference evidence="1 2" key="1">
    <citation type="submission" date="2020-06" db="EMBL/GenBank/DDBJ databases">
        <title>Genome sequence of Paramixta manurensis strain PD-1.</title>
        <authorList>
            <person name="Lee C.W."/>
            <person name="Kim J."/>
        </authorList>
    </citation>
    <scope>NUCLEOTIDE SEQUENCE [LARGE SCALE GENOMIC DNA]</scope>
    <source>
        <strain evidence="1 2">PD-1</strain>
    </source>
</reference>
<sequence>MNVQHIETADCNILDTKIFSNEIKIYFDSVYDLEKKKYISNISLSVFNWSFFEAKVFISNNSGDSFEEKKLLIHKLEFFEHIQKISIEENIFILQGYSRESGCWLEYCFLDSDFCLKTF</sequence>
<dbReference type="RefSeq" id="WP_173632694.1">
    <property type="nucleotide sequence ID" value="NZ_CP054212.1"/>
</dbReference>
<protein>
    <submittedName>
        <fullName evidence="1">Uncharacterized protein</fullName>
    </submittedName>
</protein>
<dbReference type="EMBL" id="CP054212">
    <property type="protein sequence ID" value="QKJ85621.1"/>
    <property type="molecule type" value="Genomic_DNA"/>
</dbReference>
<evidence type="ECO:0000313" key="2">
    <source>
        <dbReference type="Proteomes" id="UP000505325"/>
    </source>
</evidence>
<dbReference type="AlphaFoldDB" id="A0A6M8U9U1"/>
<evidence type="ECO:0000313" key="1">
    <source>
        <dbReference type="EMBL" id="QKJ85621.1"/>
    </source>
</evidence>
<keyword evidence="2" id="KW-1185">Reference proteome</keyword>
<organism evidence="1 2">
    <name type="scientific">Paramixta manurensis</name>
    <dbReference type="NCBI Taxonomy" id="2740817"/>
    <lineage>
        <taxon>Bacteria</taxon>
        <taxon>Pseudomonadati</taxon>
        <taxon>Pseudomonadota</taxon>
        <taxon>Gammaproteobacteria</taxon>
        <taxon>Enterobacterales</taxon>
        <taxon>Erwiniaceae</taxon>
        <taxon>Paramixta</taxon>
    </lineage>
</organism>
<dbReference type="Proteomes" id="UP000505325">
    <property type="component" value="Chromosome"/>
</dbReference>